<name>A0AAJ6M1E1_9PSED</name>
<organism evidence="1 2">
    <name type="scientific">Pseudomonas coleopterorum</name>
    <dbReference type="NCBI Taxonomy" id="1605838"/>
    <lineage>
        <taxon>Bacteria</taxon>
        <taxon>Pseudomonadati</taxon>
        <taxon>Pseudomonadota</taxon>
        <taxon>Gammaproteobacteria</taxon>
        <taxon>Pseudomonadales</taxon>
        <taxon>Pseudomonadaceae</taxon>
        <taxon>Pseudomonas</taxon>
    </lineage>
</organism>
<dbReference type="InterPro" id="IPR025048">
    <property type="entry name" value="DUF3987"/>
</dbReference>
<dbReference type="Proteomes" id="UP001258207">
    <property type="component" value="Chromosome"/>
</dbReference>
<dbReference type="Pfam" id="PF13148">
    <property type="entry name" value="DUF3987"/>
    <property type="match status" value="1"/>
</dbReference>
<accession>A0AAJ6M1E1</accession>
<evidence type="ECO:0000313" key="1">
    <source>
        <dbReference type="EMBL" id="WNC11138.1"/>
    </source>
</evidence>
<protein>
    <submittedName>
        <fullName evidence="1">YfjI family protein</fullName>
    </submittedName>
</protein>
<dbReference type="AlphaFoldDB" id="A0AAJ6M1E1"/>
<gene>
    <name evidence="1" type="ORF">RI108_06915</name>
</gene>
<sequence length="493" mass="55771">MSIQGALGGNYPKLDFPYLQSLELLEFRDLISELHISTQAPVGIVAASLISALSTVFQGLVDVRKPPGQVSPVSILTLTIANAGERKGTVEKLCFEPVIKFQEKLRKEYREKISDWEISLELWKGKIKKAQQSNFKSKLKMEDEFDEQIAHLMSVKPIQPREPQIVYNESTPIALFEGMSKKTENAVLLSSEGSSMLNGRAFSDMTKFNSAWDGDEIPINRIRGSFIWKGRLSVAIQVQPGPFIRFLEKRGVEARDSGLLARFLVSYPRTTQGSRFTTNTGSLGDNYQRYLLAMASHLELVKEKTEVFSGRDIIGFDAKAVELWNQTFNNVESLMQVGGLLYESKDIANRLMDNTSRLAALFHCYSSGIDGSISVEVLRDAISVVNWYLAETMDILHQPSQQQIDAVALDGKLNEYRHANHRYVRKSVVMRVAPGAELRRKDRFNRALDALIDDNRIRVVPYLDHLVIDLIPWYPDDQAALNNVILQFRNRNN</sequence>
<proteinExistence type="predicted"/>
<dbReference type="EMBL" id="CP134081">
    <property type="protein sequence ID" value="WNC11138.1"/>
    <property type="molecule type" value="Genomic_DNA"/>
</dbReference>
<evidence type="ECO:0000313" key="2">
    <source>
        <dbReference type="Proteomes" id="UP001258207"/>
    </source>
</evidence>
<dbReference type="RefSeq" id="WP_134723333.1">
    <property type="nucleotide sequence ID" value="NZ_CP134081.1"/>
</dbReference>
<reference evidence="1" key="1">
    <citation type="submission" date="2023-09" db="EMBL/GenBank/DDBJ databases">
        <title>First report of Pseudomonas coleopterorum DJ13 causing leaf spot on Rhododendron pulchrum Sweet in China.</title>
        <authorList>
            <person name="Zhang Y."/>
        </authorList>
    </citation>
    <scope>NUCLEOTIDE SEQUENCE</scope>
    <source>
        <strain evidence="1">DJ13</strain>
    </source>
</reference>